<evidence type="ECO:0000313" key="1">
    <source>
        <dbReference type="EMBL" id="KAF0877102.1"/>
    </source>
</evidence>
<name>A0A6G1ANN9_CROCR</name>
<reference evidence="1 2" key="1">
    <citation type="submission" date="2019-11" db="EMBL/GenBank/DDBJ databases">
        <authorList>
            <person name="Yang C."/>
            <person name="Li F."/>
        </authorList>
    </citation>
    <scope>NUCLEOTIDE SEQUENCE [LARGE SCALE GENOMIC DNA]</scope>
    <source>
        <strain evidence="1">KB4526</strain>
        <tissue evidence="1">Muscle</tissue>
    </source>
</reference>
<organism evidence="1 2">
    <name type="scientific">Crocuta crocuta</name>
    <name type="common">Spotted hyena</name>
    <dbReference type="NCBI Taxonomy" id="9678"/>
    <lineage>
        <taxon>Eukaryota</taxon>
        <taxon>Metazoa</taxon>
        <taxon>Chordata</taxon>
        <taxon>Craniata</taxon>
        <taxon>Vertebrata</taxon>
        <taxon>Euteleostomi</taxon>
        <taxon>Mammalia</taxon>
        <taxon>Eutheria</taxon>
        <taxon>Laurasiatheria</taxon>
        <taxon>Carnivora</taxon>
        <taxon>Feliformia</taxon>
        <taxon>Hyaenidae</taxon>
        <taxon>Crocuta</taxon>
    </lineage>
</organism>
<protein>
    <submittedName>
        <fullName evidence="1">LORF2 protein</fullName>
    </submittedName>
</protein>
<sequence length="103" mass="12253">FLKKLKIKLLHDSIIALLGIYSEYTKMLIQKDTCTPMFLAVLSAKLWKEPKCPSTDDWIKKMWHMYTMDYYLAIKKNEISSFARTWKELECIVLSEVSQRKEN</sequence>
<feature type="non-terminal residue" evidence="1">
    <location>
        <position position="103"/>
    </location>
</feature>
<feature type="non-terminal residue" evidence="1">
    <location>
        <position position="1"/>
    </location>
</feature>
<accession>A0A6G1ANN9</accession>
<dbReference type="Proteomes" id="UP000475037">
    <property type="component" value="Unassembled WGS sequence"/>
</dbReference>
<gene>
    <name evidence="1" type="primary">Pol_373</name>
    <name evidence="1" type="ORF">FOF47_R07457</name>
</gene>
<keyword evidence="2" id="KW-1185">Reference proteome</keyword>
<evidence type="ECO:0000313" key="2">
    <source>
        <dbReference type="Proteomes" id="UP000475037"/>
    </source>
</evidence>
<dbReference type="EMBL" id="VOAJ01004603">
    <property type="protein sequence ID" value="KAF0877102.1"/>
    <property type="molecule type" value="Genomic_DNA"/>
</dbReference>
<proteinExistence type="predicted"/>
<dbReference type="AlphaFoldDB" id="A0A6G1ANN9"/>
<comment type="caution">
    <text evidence="1">The sequence shown here is derived from an EMBL/GenBank/DDBJ whole genome shotgun (WGS) entry which is preliminary data.</text>
</comment>